<gene>
    <name evidence="5" type="ORF">A5CBH24_18430</name>
</gene>
<evidence type="ECO:0000313" key="5">
    <source>
        <dbReference type="EMBL" id="BBL04530.1"/>
    </source>
</evidence>
<dbReference type="PANTHER" id="PTHR40661:SF1">
    <property type="entry name" value="HTH CRO_C1-TYPE DOMAIN-CONTAINING PROTEIN"/>
    <property type="match status" value="1"/>
</dbReference>
<protein>
    <submittedName>
        <fullName evidence="5">Transcriptional regulator</fullName>
    </submittedName>
</protein>
<dbReference type="AlphaFoldDB" id="A0A4Y1WTW2"/>
<evidence type="ECO:0000256" key="1">
    <source>
        <dbReference type="ARBA" id="ARBA00023015"/>
    </source>
</evidence>
<dbReference type="KEGG" id="acou:A5CBH24_18430"/>
<dbReference type="InterPro" id="IPR039418">
    <property type="entry name" value="LexA-like"/>
</dbReference>
<dbReference type="Gene3D" id="2.10.109.10">
    <property type="entry name" value="Umud Fragment, subunit A"/>
    <property type="match status" value="1"/>
</dbReference>
<reference evidence="6" key="1">
    <citation type="submission" date="2019-06" db="EMBL/GenBank/DDBJ databases">
        <title>Alistipes onderdonkii subsp. vulgaris subsp. nov., Alistipes dispar sp. nov. and Alistipes communis sp. nov., isolated from human faeces, and creation of Alistipes onderdonkii subsp. onderdonkii subsp. nov.</title>
        <authorList>
            <person name="Sakamoto M."/>
            <person name="Ikeyama N."/>
            <person name="Ogata Y."/>
            <person name="Suda W."/>
            <person name="Iino T."/>
            <person name="Hattori M."/>
            <person name="Ohkuma M."/>
        </authorList>
    </citation>
    <scope>NUCLEOTIDE SEQUENCE [LARGE SCALE GENOMIC DNA]</scope>
    <source>
        <strain evidence="6">5CBH24</strain>
    </source>
</reference>
<dbReference type="InterPro" id="IPR015927">
    <property type="entry name" value="Peptidase_S24_S26A/B/C"/>
</dbReference>
<sequence length="207" mass="23354">MLGITPQTINTWISRNTFNAELIYAKCEGVSANWLLTGCGSMINEQEREVNASLQVQEKFPLKTDNLVDLQRIPLYNLEATAGLVSLFNDVDAIPISYISLPDLPACDGAVYVRGDSMYPLLKSGDIVLYKQVHDMQYGIFWGEMYLISANVDGDEFVTIKYIHKSERENCVKLVSHNQHHEPKDIPISMIRALALVKASVRYNTIR</sequence>
<dbReference type="CDD" id="cd06529">
    <property type="entry name" value="S24_LexA-like"/>
    <property type="match status" value="1"/>
</dbReference>
<keyword evidence="6" id="KW-1185">Reference proteome</keyword>
<keyword evidence="1" id="KW-0805">Transcription regulation</keyword>
<name>A0A4Y1WTW2_9BACT</name>
<dbReference type="SUPFAM" id="SSF51306">
    <property type="entry name" value="LexA/Signal peptidase"/>
    <property type="match status" value="1"/>
</dbReference>
<keyword evidence="3" id="KW-0804">Transcription</keyword>
<evidence type="ECO:0000256" key="2">
    <source>
        <dbReference type="ARBA" id="ARBA00023125"/>
    </source>
</evidence>
<evidence type="ECO:0000256" key="3">
    <source>
        <dbReference type="ARBA" id="ARBA00023163"/>
    </source>
</evidence>
<evidence type="ECO:0000313" key="6">
    <source>
        <dbReference type="Proteomes" id="UP000318946"/>
    </source>
</evidence>
<dbReference type="PANTHER" id="PTHR40661">
    <property type="match status" value="1"/>
</dbReference>
<keyword evidence="2" id="KW-0238">DNA-binding</keyword>
<evidence type="ECO:0000259" key="4">
    <source>
        <dbReference type="Pfam" id="PF00717"/>
    </source>
</evidence>
<organism evidence="5 6">
    <name type="scientific">Alistipes communis</name>
    <dbReference type="NCBI Taxonomy" id="2585118"/>
    <lineage>
        <taxon>Bacteria</taxon>
        <taxon>Pseudomonadati</taxon>
        <taxon>Bacteroidota</taxon>
        <taxon>Bacteroidia</taxon>
        <taxon>Bacteroidales</taxon>
        <taxon>Rikenellaceae</taxon>
        <taxon>Alistipes</taxon>
    </lineage>
</organism>
<proteinExistence type="predicted"/>
<dbReference type="InterPro" id="IPR010982">
    <property type="entry name" value="Lambda_DNA-bd_dom_sf"/>
</dbReference>
<dbReference type="Proteomes" id="UP000318946">
    <property type="component" value="Chromosome"/>
</dbReference>
<dbReference type="InterPro" id="IPR036286">
    <property type="entry name" value="LexA/Signal_pep-like_sf"/>
</dbReference>
<dbReference type="Gene3D" id="1.10.260.40">
    <property type="entry name" value="lambda repressor-like DNA-binding domains"/>
    <property type="match status" value="1"/>
</dbReference>
<dbReference type="Pfam" id="PF00717">
    <property type="entry name" value="Peptidase_S24"/>
    <property type="match status" value="1"/>
</dbReference>
<dbReference type="GO" id="GO:0003677">
    <property type="term" value="F:DNA binding"/>
    <property type="evidence" value="ECO:0007669"/>
    <property type="project" value="UniProtKB-KW"/>
</dbReference>
<dbReference type="EMBL" id="AP019735">
    <property type="protein sequence ID" value="BBL04530.1"/>
    <property type="molecule type" value="Genomic_DNA"/>
</dbReference>
<accession>A0A4Y1WTW2</accession>
<feature type="domain" description="Peptidase S24/S26A/S26B/S26C" evidence="4">
    <location>
        <begin position="79"/>
        <end position="188"/>
    </location>
</feature>